<evidence type="ECO:0000256" key="2">
    <source>
        <dbReference type="ARBA" id="ARBA00011344"/>
    </source>
</evidence>
<gene>
    <name evidence="9" type="ORF">AB7878_06910</name>
</gene>
<dbReference type="SUPFAM" id="SSF88946">
    <property type="entry name" value="Sigma2 domain of RNA polymerase sigma factors"/>
    <property type="match status" value="1"/>
</dbReference>
<evidence type="ECO:0000259" key="7">
    <source>
        <dbReference type="Pfam" id="PF04542"/>
    </source>
</evidence>
<comment type="subunit">
    <text evidence="2">Interacts transiently with the RNA polymerase catalytic core formed by RpoA, RpoB, RpoC and RpoZ (2 alpha, 1 beta, 1 beta' and 1 omega subunit) to form the RNA polymerase holoenzyme that can initiate transcription.</text>
</comment>
<accession>A0ABV4AP09</accession>
<name>A0ABV4AP09_9GAMM</name>
<evidence type="ECO:0000256" key="3">
    <source>
        <dbReference type="ARBA" id="ARBA00023015"/>
    </source>
</evidence>
<keyword evidence="3" id="KW-0805">Transcription regulation</keyword>
<reference evidence="9 10" key="1">
    <citation type="submission" date="2024-07" db="EMBL/GenBank/DDBJ databases">
        <title>Molecular mechanisms and environmental adaptations of flagellar loss and biofilm growth of Rhodanobacter under environmental stress.</title>
        <authorList>
            <person name="Chen M."/>
        </authorList>
    </citation>
    <scope>NUCLEOTIDE SEQUENCE [LARGE SCALE GENOMIC DNA]</scope>
    <source>
        <strain evidence="9 10">RS22</strain>
    </source>
</reference>
<keyword evidence="10" id="KW-1185">Reference proteome</keyword>
<dbReference type="PANTHER" id="PTHR43133">
    <property type="entry name" value="RNA POLYMERASE ECF-TYPE SIGMA FACTO"/>
    <property type="match status" value="1"/>
</dbReference>
<dbReference type="InterPro" id="IPR039425">
    <property type="entry name" value="RNA_pol_sigma-70-like"/>
</dbReference>
<dbReference type="NCBIfam" id="TIGR02937">
    <property type="entry name" value="sigma70-ECF"/>
    <property type="match status" value="1"/>
</dbReference>
<evidence type="ECO:0000313" key="10">
    <source>
        <dbReference type="Proteomes" id="UP001562159"/>
    </source>
</evidence>
<dbReference type="InterPro" id="IPR032710">
    <property type="entry name" value="NTF2-like_dom_sf"/>
</dbReference>
<dbReference type="InterPro" id="IPR007627">
    <property type="entry name" value="RNA_pol_sigma70_r2"/>
</dbReference>
<sequence length="305" mass="34463">MSDAPASIHARRQLLDRMLAEIRPRLHRYAARMTGSAVDGDDVVQETVVKVLDSPPDIDNFSVLERWLIRVTHNTAIDFLRRRTREDARHADEELDMIVDHSARIDAFDAALVGFRIFARLPPLQRSTVIFKDVLGYSLDEVSNFTDSTVPAVKSALQRGRAHLKELANAPDDAPVPMLDARERRLLATYASHFNARNFDAVRDMLADEVKLNLVNRIQADGKARVSNYFENYNRLNGWQLGLGFVDRNPVLLVFDPDDPDGAPLYFVVLEWSGNEVAAIRDFHYARYALEGAQVVVVERLQAAV</sequence>
<dbReference type="Pfam" id="PF04542">
    <property type="entry name" value="Sigma70_r2"/>
    <property type="match status" value="1"/>
</dbReference>
<comment type="similarity">
    <text evidence="1">Belongs to the sigma-70 factor family. ECF subfamily.</text>
</comment>
<proteinExistence type="inferred from homology"/>
<dbReference type="SUPFAM" id="SSF54427">
    <property type="entry name" value="NTF2-like"/>
    <property type="match status" value="1"/>
</dbReference>
<dbReference type="InterPro" id="IPR036388">
    <property type="entry name" value="WH-like_DNA-bd_sf"/>
</dbReference>
<dbReference type="PANTHER" id="PTHR43133:SF8">
    <property type="entry name" value="RNA POLYMERASE SIGMA FACTOR HI_1459-RELATED"/>
    <property type="match status" value="1"/>
</dbReference>
<dbReference type="Gene3D" id="1.10.1740.10">
    <property type="match status" value="1"/>
</dbReference>
<dbReference type="InterPro" id="IPR014284">
    <property type="entry name" value="RNA_pol_sigma-70_dom"/>
</dbReference>
<dbReference type="InterPro" id="IPR013324">
    <property type="entry name" value="RNA_pol_sigma_r3/r4-like"/>
</dbReference>
<dbReference type="Proteomes" id="UP001562159">
    <property type="component" value="Unassembled WGS sequence"/>
</dbReference>
<feature type="domain" description="RNA polymerase sigma factor 70 region 4 type 2" evidence="8">
    <location>
        <begin position="118"/>
        <end position="164"/>
    </location>
</feature>
<dbReference type="InterPro" id="IPR013249">
    <property type="entry name" value="RNA_pol_sigma70_r4_t2"/>
</dbReference>
<dbReference type="Gene3D" id="1.10.10.10">
    <property type="entry name" value="Winged helix-like DNA-binding domain superfamily/Winged helix DNA-binding domain"/>
    <property type="match status" value="1"/>
</dbReference>
<evidence type="ECO:0000256" key="1">
    <source>
        <dbReference type="ARBA" id="ARBA00010641"/>
    </source>
</evidence>
<dbReference type="Pfam" id="PF08281">
    <property type="entry name" value="Sigma70_r4_2"/>
    <property type="match status" value="1"/>
</dbReference>
<dbReference type="InterPro" id="IPR013325">
    <property type="entry name" value="RNA_pol_sigma_r2"/>
</dbReference>
<organism evidence="9 10">
    <name type="scientific">Rhodanobacter humi</name>
    <dbReference type="NCBI Taxonomy" id="1888173"/>
    <lineage>
        <taxon>Bacteria</taxon>
        <taxon>Pseudomonadati</taxon>
        <taxon>Pseudomonadota</taxon>
        <taxon>Gammaproteobacteria</taxon>
        <taxon>Lysobacterales</taxon>
        <taxon>Rhodanobacteraceae</taxon>
        <taxon>Rhodanobacter</taxon>
    </lineage>
</organism>
<protein>
    <submittedName>
        <fullName evidence="9">Sigma-70 family RNA polymerase sigma factor</fullName>
    </submittedName>
</protein>
<evidence type="ECO:0000256" key="4">
    <source>
        <dbReference type="ARBA" id="ARBA00023082"/>
    </source>
</evidence>
<keyword evidence="4" id="KW-0731">Sigma factor</keyword>
<comment type="caution">
    <text evidence="9">The sequence shown here is derived from an EMBL/GenBank/DDBJ whole genome shotgun (WGS) entry which is preliminary data.</text>
</comment>
<dbReference type="SUPFAM" id="SSF88659">
    <property type="entry name" value="Sigma3 and sigma4 domains of RNA polymerase sigma factors"/>
    <property type="match status" value="1"/>
</dbReference>
<feature type="domain" description="RNA polymerase sigma-70 region 2" evidence="7">
    <location>
        <begin position="21"/>
        <end position="85"/>
    </location>
</feature>
<evidence type="ECO:0000256" key="5">
    <source>
        <dbReference type="ARBA" id="ARBA00023125"/>
    </source>
</evidence>
<keyword evidence="5" id="KW-0238">DNA-binding</keyword>
<evidence type="ECO:0000256" key="6">
    <source>
        <dbReference type="ARBA" id="ARBA00023163"/>
    </source>
</evidence>
<dbReference type="Gene3D" id="3.10.450.50">
    <property type="match status" value="1"/>
</dbReference>
<evidence type="ECO:0000259" key="8">
    <source>
        <dbReference type="Pfam" id="PF08281"/>
    </source>
</evidence>
<evidence type="ECO:0000313" key="9">
    <source>
        <dbReference type="EMBL" id="MEY2182144.1"/>
    </source>
</evidence>
<keyword evidence="6" id="KW-0804">Transcription</keyword>
<dbReference type="EMBL" id="JBGBPY010000001">
    <property type="protein sequence ID" value="MEY2182144.1"/>
    <property type="molecule type" value="Genomic_DNA"/>
</dbReference>